<comment type="subunit">
    <text evidence="4 10 11">F-type ATPases have 2 components, CF(1) - the catalytic core - and CF(0) - the membrane proton channel. CF(1) has five subunits: alpha(3), beta(3), gamma(1), delta(1), epsilon(1). CF(0) has three main subunits: a, b and c.</text>
</comment>
<sequence>MTLDILTPERRITVERVRSLILECPDGKRGVLPGHAPAIFELLIGVLYCKTEDGEEKFFALGGGVAEVTQEKVTLLVHSAEEAHEIDVARAQEAARRAERRLRERKGEVDFARAQAALLRSLARLRAASSLRKPLSR</sequence>
<evidence type="ECO:0000256" key="7">
    <source>
        <dbReference type="ARBA" id="ARBA00023136"/>
    </source>
</evidence>
<evidence type="ECO:0000256" key="10">
    <source>
        <dbReference type="HAMAP-Rule" id="MF_00530"/>
    </source>
</evidence>
<dbReference type="GO" id="GO:0045259">
    <property type="term" value="C:proton-transporting ATP synthase complex"/>
    <property type="evidence" value="ECO:0007669"/>
    <property type="project" value="UniProtKB-KW"/>
</dbReference>
<proteinExistence type="inferred from homology"/>
<evidence type="ECO:0000256" key="1">
    <source>
        <dbReference type="ARBA" id="ARBA00003543"/>
    </source>
</evidence>
<keyword evidence="7 10" id="KW-0472">Membrane</keyword>
<dbReference type="InterPro" id="IPR036771">
    <property type="entry name" value="ATPsynth_dsu/esu_N"/>
</dbReference>
<keyword evidence="9 10" id="KW-0066">ATP synthesis</keyword>
<evidence type="ECO:0000313" key="15">
    <source>
        <dbReference type="EMBL" id="HGI30680.1"/>
    </source>
</evidence>
<dbReference type="GO" id="GO:0005886">
    <property type="term" value="C:plasma membrane"/>
    <property type="evidence" value="ECO:0007669"/>
    <property type="project" value="UniProtKB-SubCell"/>
</dbReference>
<dbReference type="InterPro" id="IPR001469">
    <property type="entry name" value="ATP_synth_F1_dsu/esu"/>
</dbReference>
<dbReference type="Gene3D" id="2.60.15.10">
    <property type="entry name" value="F0F1 ATP synthase delta/epsilon subunit, N-terminal"/>
    <property type="match status" value="1"/>
</dbReference>
<dbReference type="EMBL" id="DTFV01000072">
    <property type="protein sequence ID" value="HGI30680.1"/>
    <property type="molecule type" value="Genomic_DNA"/>
</dbReference>
<reference evidence="15" key="1">
    <citation type="journal article" date="2020" name="mSystems">
        <title>Genome- and Community-Level Interaction Insights into Carbon Utilization and Element Cycling Functions of Hydrothermarchaeota in Hydrothermal Sediment.</title>
        <authorList>
            <person name="Zhou Z."/>
            <person name="Liu Y."/>
            <person name="Xu W."/>
            <person name="Pan J."/>
            <person name="Luo Z.H."/>
            <person name="Li M."/>
        </authorList>
    </citation>
    <scope>NUCLEOTIDE SEQUENCE [LARGE SCALE GENOMIC DNA]</scope>
    <source>
        <strain evidence="15">SpSt-747</strain>
    </source>
</reference>
<keyword evidence="10" id="KW-1003">Cell membrane</keyword>
<dbReference type="SUPFAM" id="SSF51344">
    <property type="entry name" value="Epsilon subunit of F1F0-ATP synthase N-terminal domain"/>
    <property type="match status" value="1"/>
</dbReference>
<comment type="subcellular location">
    <subcellularLocation>
        <location evidence="2 10">Cell membrane</location>
        <topology evidence="2 10">Peripheral membrane protein</topology>
    </subcellularLocation>
</comment>
<evidence type="ECO:0000256" key="3">
    <source>
        <dbReference type="ARBA" id="ARBA00005712"/>
    </source>
</evidence>
<gene>
    <name evidence="10 15" type="primary">atpC</name>
    <name evidence="15" type="ORF">ENV30_05160</name>
</gene>
<dbReference type="HAMAP" id="MF_00530">
    <property type="entry name" value="ATP_synth_epsil_bac"/>
    <property type="match status" value="1"/>
</dbReference>
<evidence type="ECO:0000259" key="14">
    <source>
        <dbReference type="Pfam" id="PF02823"/>
    </source>
</evidence>
<feature type="domain" description="ATP synthase epsilon subunit C-terminal" evidence="13">
    <location>
        <begin position="85"/>
        <end position="128"/>
    </location>
</feature>
<dbReference type="AlphaFoldDB" id="A0A7V3YGL9"/>
<dbReference type="NCBIfam" id="TIGR01216">
    <property type="entry name" value="ATP_synt_epsi"/>
    <property type="match status" value="1"/>
</dbReference>
<dbReference type="PANTHER" id="PTHR13822:SF10">
    <property type="entry name" value="ATP SYNTHASE EPSILON CHAIN, CHLOROPLASTIC"/>
    <property type="match status" value="1"/>
</dbReference>
<keyword evidence="5 10" id="KW-0813">Transport</keyword>
<keyword evidence="6 10" id="KW-0406">Ion transport</keyword>
<evidence type="ECO:0000256" key="6">
    <source>
        <dbReference type="ARBA" id="ARBA00023065"/>
    </source>
</evidence>
<keyword evidence="12" id="KW-0175">Coiled coil</keyword>
<evidence type="ECO:0000256" key="12">
    <source>
        <dbReference type="SAM" id="Coils"/>
    </source>
</evidence>
<organism evidence="15">
    <name type="scientific">Candidatus Caldatribacterium californiense</name>
    <dbReference type="NCBI Taxonomy" id="1454726"/>
    <lineage>
        <taxon>Bacteria</taxon>
        <taxon>Pseudomonadati</taxon>
        <taxon>Atribacterota</taxon>
        <taxon>Atribacteria</taxon>
        <taxon>Atribacterales</taxon>
        <taxon>Candidatus Caldatribacteriaceae</taxon>
        <taxon>Candidatus Caldatribacterium</taxon>
    </lineage>
</organism>
<dbReference type="GO" id="GO:0046933">
    <property type="term" value="F:proton-transporting ATP synthase activity, rotational mechanism"/>
    <property type="evidence" value="ECO:0007669"/>
    <property type="project" value="UniProtKB-UniRule"/>
</dbReference>
<accession>A0A7V3YGL9</accession>
<evidence type="ECO:0000259" key="13">
    <source>
        <dbReference type="Pfam" id="PF00401"/>
    </source>
</evidence>
<evidence type="ECO:0000256" key="5">
    <source>
        <dbReference type="ARBA" id="ARBA00022448"/>
    </source>
</evidence>
<protein>
    <recommendedName>
        <fullName evidence="10">ATP synthase epsilon chain</fullName>
    </recommendedName>
    <alternativeName>
        <fullName evidence="10">ATP synthase F1 sector epsilon subunit</fullName>
    </alternativeName>
    <alternativeName>
        <fullName evidence="10">F-ATPase epsilon subunit</fullName>
    </alternativeName>
</protein>
<dbReference type="Pfam" id="PF00401">
    <property type="entry name" value="ATP-synt_DE"/>
    <property type="match status" value="1"/>
</dbReference>
<comment type="function">
    <text evidence="1 10">Produces ATP from ADP in the presence of a proton gradient across the membrane.</text>
</comment>
<comment type="caution">
    <text evidence="15">The sequence shown here is derived from an EMBL/GenBank/DDBJ whole genome shotgun (WGS) entry which is preliminary data.</text>
</comment>
<keyword evidence="8 10" id="KW-0139">CF(1)</keyword>
<dbReference type="InterPro" id="IPR020547">
    <property type="entry name" value="ATP_synth_F1_esu_C"/>
</dbReference>
<evidence type="ECO:0000256" key="8">
    <source>
        <dbReference type="ARBA" id="ARBA00023196"/>
    </source>
</evidence>
<dbReference type="PANTHER" id="PTHR13822">
    <property type="entry name" value="ATP SYNTHASE DELTA/EPSILON CHAIN"/>
    <property type="match status" value="1"/>
</dbReference>
<name>A0A7V3YGL9_9BACT</name>
<evidence type="ECO:0000256" key="2">
    <source>
        <dbReference type="ARBA" id="ARBA00004202"/>
    </source>
</evidence>
<evidence type="ECO:0000256" key="11">
    <source>
        <dbReference type="RuleBase" id="RU003656"/>
    </source>
</evidence>
<evidence type="ECO:0000256" key="4">
    <source>
        <dbReference type="ARBA" id="ARBA00011648"/>
    </source>
</evidence>
<keyword evidence="10" id="KW-0375">Hydrogen ion transport</keyword>
<dbReference type="Pfam" id="PF02823">
    <property type="entry name" value="ATP-synt_DE_N"/>
    <property type="match status" value="1"/>
</dbReference>
<comment type="similarity">
    <text evidence="3 10 11">Belongs to the ATPase epsilon chain family.</text>
</comment>
<feature type="coiled-coil region" evidence="12">
    <location>
        <begin position="81"/>
        <end position="115"/>
    </location>
</feature>
<feature type="domain" description="ATP synthase F1 complex delta/epsilon subunit N-terminal" evidence="14">
    <location>
        <begin position="1"/>
        <end position="80"/>
    </location>
</feature>
<evidence type="ECO:0000256" key="9">
    <source>
        <dbReference type="ARBA" id="ARBA00023310"/>
    </source>
</evidence>
<dbReference type="InterPro" id="IPR036794">
    <property type="entry name" value="ATP_F1_dsu/esu_C_sf"/>
</dbReference>
<dbReference type="Gene3D" id="1.20.5.440">
    <property type="entry name" value="ATP synthase delta/epsilon subunit, C-terminal domain"/>
    <property type="match status" value="1"/>
</dbReference>
<dbReference type="SUPFAM" id="SSF46604">
    <property type="entry name" value="Epsilon subunit of F1F0-ATP synthase C-terminal domain"/>
    <property type="match status" value="1"/>
</dbReference>
<dbReference type="InterPro" id="IPR020546">
    <property type="entry name" value="ATP_synth_F1_dsu/esu_N"/>
</dbReference>
<dbReference type="CDD" id="cd12152">
    <property type="entry name" value="F1-ATPase_delta"/>
    <property type="match status" value="1"/>
</dbReference>
<dbReference type="GO" id="GO:0005524">
    <property type="term" value="F:ATP binding"/>
    <property type="evidence" value="ECO:0007669"/>
    <property type="project" value="UniProtKB-UniRule"/>
</dbReference>